<dbReference type="GO" id="GO:0008270">
    <property type="term" value="F:zinc ion binding"/>
    <property type="evidence" value="ECO:0007669"/>
    <property type="project" value="UniProtKB-KW"/>
</dbReference>
<evidence type="ECO:0000256" key="5">
    <source>
        <dbReference type="SAM" id="MobiDB-lite"/>
    </source>
</evidence>
<dbReference type="CDD" id="cd16448">
    <property type="entry name" value="RING-H2"/>
    <property type="match status" value="1"/>
</dbReference>
<dbReference type="SUPFAM" id="SSF57850">
    <property type="entry name" value="RING/U-box"/>
    <property type="match status" value="1"/>
</dbReference>
<dbReference type="PANTHER" id="PTHR15710">
    <property type="entry name" value="E3 UBIQUITIN-PROTEIN LIGASE PRAJA"/>
    <property type="match status" value="1"/>
</dbReference>
<keyword evidence="7" id="KW-0012">Acyltransferase</keyword>
<dbReference type="Gene3D" id="3.30.40.10">
    <property type="entry name" value="Zinc/RING finger domain, C3HC4 (zinc finger)"/>
    <property type="match status" value="1"/>
</dbReference>
<feature type="region of interest" description="Disordered" evidence="5">
    <location>
        <begin position="130"/>
        <end position="188"/>
    </location>
</feature>
<keyword evidence="3" id="KW-0862">Zinc</keyword>
<evidence type="ECO:0000313" key="7">
    <source>
        <dbReference type="EMBL" id="WFD43216.1"/>
    </source>
</evidence>
<evidence type="ECO:0000256" key="4">
    <source>
        <dbReference type="PROSITE-ProRule" id="PRU00175"/>
    </source>
</evidence>
<dbReference type="InterPro" id="IPR013083">
    <property type="entry name" value="Znf_RING/FYVE/PHD"/>
</dbReference>
<dbReference type="EMBL" id="CP118376">
    <property type="protein sequence ID" value="WFD43216.1"/>
    <property type="molecule type" value="Genomic_DNA"/>
</dbReference>
<dbReference type="GO" id="GO:0016567">
    <property type="term" value="P:protein ubiquitination"/>
    <property type="evidence" value="ECO:0007669"/>
    <property type="project" value="TreeGrafter"/>
</dbReference>
<feature type="compositionally biased region" description="Polar residues" evidence="5">
    <location>
        <begin position="133"/>
        <end position="160"/>
    </location>
</feature>
<dbReference type="GO" id="GO:0061630">
    <property type="term" value="F:ubiquitin protein ligase activity"/>
    <property type="evidence" value="ECO:0007669"/>
    <property type="project" value="UniProtKB-EC"/>
</dbReference>
<feature type="compositionally biased region" description="Acidic residues" evidence="5">
    <location>
        <begin position="563"/>
        <end position="573"/>
    </location>
</feature>
<feature type="compositionally biased region" description="Low complexity" evidence="5">
    <location>
        <begin position="16"/>
        <end position="25"/>
    </location>
</feature>
<dbReference type="PROSITE" id="PS50089">
    <property type="entry name" value="ZF_RING_2"/>
    <property type="match status" value="1"/>
</dbReference>
<dbReference type="InterPro" id="IPR001841">
    <property type="entry name" value="Znf_RING"/>
</dbReference>
<dbReference type="AlphaFoldDB" id="A0AAF0JK94"/>
<feature type="region of interest" description="Disordered" evidence="5">
    <location>
        <begin position="260"/>
        <end position="280"/>
    </location>
</feature>
<evidence type="ECO:0000313" key="8">
    <source>
        <dbReference type="Proteomes" id="UP001214628"/>
    </source>
</evidence>
<name>A0AAF0JK94_9BASI</name>
<keyword evidence="7" id="KW-0808">Transferase</keyword>
<feature type="compositionally biased region" description="Basic and acidic residues" evidence="5">
    <location>
        <begin position="161"/>
        <end position="175"/>
    </location>
</feature>
<proteinExistence type="predicted"/>
<reference evidence="7" key="1">
    <citation type="submission" date="2023-02" db="EMBL/GenBank/DDBJ databases">
        <title>Mating type loci evolution in Malassezia.</title>
        <authorList>
            <person name="Coelho M.A."/>
        </authorList>
    </citation>
    <scope>NUCLEOTIDE SEQUENCE</scope>
    <source>
        <strain evidence="7">CBS 14136</strain>
    </source>
</reference>
<dbReference type="SMART" id="SM00184">
    <property type="entry name" value="RING"/>
    <property type="match status" value="2"/>
</dbReference>
<feature type="region of interest" description="Disordered" evidence="5">
    <location>
        <begin position="1"/>
        <end position="28"/>
    </location>
</feature>
<evidence type="ECO:0000256" key="1">
    <source>
        <dbReference type="ARBA" id="ARBA00022723"/>
    </source>
</evidence>
<keyword evidence="8" id="KW-1185">Reference proteome</keyword>
<dbReference type="PANTHER" id="PTHR15710:SF196">
    <property type="entry name" value="F6A14.12 PROTEIN-RELATED"/>
    <property type="match status" value="1"/>
</dbReference>
<evidence type="ECO:0000259" key="6">
    <source>
        <dbReference type="PROSITE" id="PS50089"/>
    </source>
</evidence>
<evidence type="ECO:0000256" key="2">
    <source>
        <dbReference type="ARBA" id="ARBA00022771"/>
    </source>
</evidence>
<protein>
    <submittedName>
        <fullName evidence="7">RING-type E3 ubiquitin transferase</fullName>
        <ecNumber evidence="7">2.3.2.27</ecNumber>
    </submittedName>
</protein>
<keyword evidence="1" id="KW-0479">Metal-binding</keyword>
<sequence length="630" mass="69428">MTRDTDSGEDAIPMRSSNSQSSNTSVHGETLITICSPSISSPFTQERDLTHRWSVQVDAPESLVSSVADLHDVQESSSIPNLAQLGGNERATPPCDTSSLPHSPRPDSDANTLSWSLPDLFRSLTNRVRESFASPSSQDEAAQPQPINDQSQNSVAAQADTSHDTSDTETQREVSHASTQAGSSDAHGLSIRLLDAAADRLESESRSDTQSPAASDNPARDAENAPESGESTATTATNVNMASSTPVLVEENTSMAPIPSAVEEDTQQETVLTPNPGTENGPQYLMYIPRSASPFPFGFLYDTDASLVWPILDREYTHQDTGDDPRTVHVVGFPFRVSLSFRSSEPEEHLDLERASKFVRELEHVDADLRQRMRLFGYSSLGADMLEIGQDSVSGCGVCFEPYAPEDRPSWLVGEEQHERESVVVLPCPGMHTLHAHCLLEWLAQTVPSKWVCPFCRSRICDVKPDLSLREHIRRKEREVHWRCDAPACLPRYIRETSITPNASPVALADRMTTMLPCRHEIHLDCLWTSMSIENPNEFNTLGSDSDLEPELESELERCGSSEPEESHDDDDGCIASPVHSPMAHVDTCRVPEPSSDTVGKWVTCPSCRKDAWVQLPRRRCPIRSTSISS</sequence>
<evidence type="ECO:0000256" key="3">
    <source>
        <dbReference type="ARBA" id="ARBA00022833"/>
    </source>
</evidence>
<feature type="domain" description="RING-type" evidence="6">
    <location>
        <begin position="396"/>
        <end position="457"/>
    </location>
</feature>
<feature type="region of interest" description="Disordered" evidence="5">
    <location>
        <begin position="77"/>
        <end position="114"/>
    </location>
</feature>
<gene>
    <name evidence="7" type="ORF">MPSI1_001872</name>
</gene>
<keyword evidence="2 4" id="KW-0863">Zinc-finger</keyword>
<feature type="region of interest" description="Disordered" evidence="5">
    <location>
        <begin position="539"/>
        <end position="579"/>
    </location>
</feature>
<dbReference type="EC" id="2.3.2.27" evidence="7"/>
<dbReference type="Proteomes" id="UP001214628">
    <property type="component" value="Chromosome 2"/>
</dbReference>
<feature type="region of interest" description="Disordered" evidence="5">
    <location>
        <begin position="200"/>
        <end position="241"/>
    </location>
</feature>
<dbReference type="GO" id="GO:0005737">
    <property type="term" value="C:cytoplasm"/>
    <property type="evidence" value="ECO:0007669"/>
    <property type="project" value="TreeGrafter"/>
</dbReference>
<accession>A0AAF0JK94</accession>
<organism evidence="7 8">
    <name type="scientific">Malassezia psittaci</name>
    <dbReference type="NCBI Taxonomy" id="1821823"/>
    <lineage>
        <taxon>Eukaryota</taxon>
        <taxon>Fungi</taxon>
        <taxon>Dikarya</taxon>
        <taxon>Basidiomycota</taxon>
        <taxon>Ustilaginomycotina</taxon>
        <taxon>Malasseziomycetes</taxon>
        <taxon>Malasseziales</taxon>
        <taxon>Malasseziaceae</taxon>
        <taxon>Malassezia</taxon>
    </lineage>
</organism>
<feature type="compositionally biased region" description="Polar residues" evidence="5">
    <location>
        <begin position="268"/>
        <end position="280"/>
    </location>
</feature>
<feature type="compositionally biased region" description="Polar residues" evidence="5">
    <location>
        <begin position="229"/>
        <end position="241"/>
    </location>
</feature>